<reference evidence="1 2" key="1">
    <citation type="submission" date="2017-05" db="EMBL/GenBank/DDBJ databases">
        <authorList>
            <person name="Song R."/>
            <person name="Chenine A.L."/>
            <person name="Ruprecht R.M."/>
        </authorList>
    </citation>
    <scope>NUCLEOTIDE SEQUENCE [LARGE SCALE GENOMIC DNA]</scope>
    <source>
        <strain evidence="1 2">CECT 8663</strain>
    </source>
</reference>
<evidence type="ECO:0000313" key="1">
    <source>
        <dbReference type="EMBL" id="SMX35738.1"/>
    </source>
</evidence>
<keyword evidence="2" id="KW-1185">Reference proteome</keyword>
<accession>A0A238JYJ1</accession>
<protein>
    <submittedName>
        <fullName evidence="1">Uncharacterized protein</fullName>
    </submittedName>
</protein>
<sequence>MTDWRKGARAAVRTSLQESARFSEFKRLNIWTKSINAEDLPSIGCGIPRETSGRDSHDSTARMMTLAVVVKRVGGDLEDLADDDAAEIEGLVMAALDGEGELPELTETTYSEDNAGQSSVSTLALMFNVTTWPADPLD</sequence>
<dbReference type="RefSeq" id="WP_097803129.1">
    <property type="nucleotide sequence ID" value="NZ_FXYH01000002.1"/>
</dbReference>
<dbReference type="EMBL" id="FXYH01000002">
    <property type="protein sequence ID" value="SMX35738.1"/>
    <property type="molecule type" value="Genomic_DNA"/>
</dbReference>
<name>A0A238JYJ1_9RHOB</name>
<gene>
    <name evidence="1" type="ORF">PEV8663_00577</name>
</gene>
<dbReference type="Proteomes" id="UP000220836">
    <property type="component" value="Unassembled WGS sequence"/>
</dbReference>
<dbReference type="AlphaFoldDB" id="A0A238JYJ1"/>
<organism evidence="1 2">
    <name type="scientific">Pelagimonas varians</name>
    <dbReference type="NCBI Taxonomy" id="696760"/>
    <lineage>
        <taxon>Bacteria</taxon>
        <taxon>Pseudomonadati</taxon>
        <taxon>Pseudomonadota</taxon>
        <taxon>Alphaproteobacteria</taxon>
        <taxon>Rhodobacterales</taxon>
        <taxon>Roseobacteraceae</taxon>
        <taxon>Pelagimonas</taxon>
    </lineage>
</organism>
<evidence type="ECO:0000313" key="2">
    <source>
        <dbReference type="Proteomes" id="UP000220836"/>
    </source>
</evidence>
<proteinExistence type="predicted"/>
<dbReference type="OrthoDB" id="7875220at2"/>